<dbReference type="InterPro" id="IPR036291">
    <property type="entry name" value="NAD(P)-bd_dom_sf"/>
</dbReference>
<name>A0A0D8FTQ0_9ACTN</name>
<evidence type="ECO:0000256" key="1">
    <source>
        <dbReference type="ARBA" id="ARBA00006484"/>
    </source>
</evidence>
<dbReference type="Gene3D" id="3.40.50.720">
    <property type="entry name" value="NAD(P)-binding Rossmann-like Domain"/>
    <property type="match status" value="1"/>
</dbReference>
<protein>
    <submittedName>
        <fullName evidence="4">Gluconate 5-dehydrogenase</fullName>
        <ecNumber evidence="4">1.1.1.69</ecNumber>
    </submittedName>
</protein>
<dbReference type="PANTHER" id="PTHR43669:SF3">
    <property type="entry name" value="ALCOHOL DEHYDROGENASE, PUTATIVE (AFU_ORTHOLOGUE AFUA_3G03445)-RELATED"/>
    <property type="match status" value="1"/>
</dbReference>
<dbReference type="PRINTS" id="PR00081">
    <property type="entry name" value="GDHRDH"/>
</dbReference>
<dbReference type="Proteomes" id="UP000032336">
    <property type="component" value="Unassembled WGS sequence"/>
</dbReference>
<dbReference type="SUPFAM" id="SSF51735">
    <property type="entry name" value="NAD(P)-binding Rossmann-fold domains"/>
    <property type="match status" value="1"/>
</dbReference>
<dbReference type="GO" id="GO:0008874">
    <property type="term" value="F:gluconate 5-dehydrogenase activity"/>
    <property type="evidence" value="ECO:0007669"/>
    <property type="project" value="UniProtKB-EC"/>
</dbReference>
<evidence type="ECO:0000256" key="3">
    <source>
        <dbReference type="RuleBase" id="RU000363"/>
    </source>
</evidence>
<dbReference type="STRING" id="1121877.FEAC_15870"/>
<dbReference type="PATRIC" id="fig|1121877.4.peg.1761"/>
<organism evidence="4 5">
    <name type="scientific">Ferrimicrobium acidiphilum DSM 19497</name>
    <dbReference type="NCBI Taxonomy" id="1121877"/>
    <lineage>
        <taxon>Bacteria</taxon>
        <taxon>Bacillati</taxon>
        <taxon>Actinomycetota</taxon>
        <taxon>Acidimicrobiia</taxon>
        <taxon>Acidimicrobiales</taxon>
        <taxon>Acidimicrobiaceae</taxon>
        <taxon>Ferrimicrobium</taxon>
    </lineage>
</organism>
<reference evidence="4 5" key="1">
    <citation type="submission" date="2015-01" db="EMBL/GenBank/DDBJ databases">
        <title>Draft genome of the acidophilic iron oxidizer Ferrimicrobium acidiphilum strain T23.</title>
        <authorList>
            <person name="Poehlein A."/>
            <person name="Eisen S."/>
            <person name="Schloemann M."/>
            <person name="Johnson B.D."/>
            <person name="Daniel R."/>
            <person name="Muehling M."/>
        </authorList>
    </citation>
    <scope>NUCLEOTIDE SEQUENCE [LARGE SCALE GENOMIC DNA]</scope>
    <source>
        <strain evidence="4 5">T23</strain>
    </source>
</reference>
<evidence type="ECO:0000313" key="5">
    <source>
        <dbReference type="Proteomes" id="UP000032336"/>
    </source>
</evidence>
<dbReference type="EMBL" id="JXUW01000013">
    <property type="protein sequence ID" value="KJE76658.1"/>
    <property type="molecule type" value="Genomic_DNA"/>
</dbReference>
<gene>
    <name evidence="4" type="primary">gno</name>
    <name evidence="4" type="ORF">FEAC_15870</name>
</gene>
<dbReference type="InterPro" id="IPR002347">
    <property type="entry name" value="SDR_fam"/>
</dbReference>
<dbReference type="PANTHER" id="PTHR43669">
    <property type="entry name" value="5-KETO-D-GLUCONATE 5-REDUCTASE"/>
    <property type="match status" value="1"/>
</dbReference>
<sequence>MVTGASSGIGAAMAAALLKQGARVAVCARAGTRLTSTVRHFTSSGLDALAIEMDVLDANAVERAVDEVYDHFGELDVLVNNAGIGMRTVNPRFFEDPLPFWKVPVDGFRVVIATNLTGYFLVARAVAPRMVTRGSGKIVMISMNHETMVRKGFVPYGPSRAGSEALAAIMAKDLEGTGVTVNTLLPGGVTVTGMIPEDSPPELRNHALPPEIMGPAIVFLASNASHGINGERIIATEFDEWRSAIQATEDRNPE</sequence>
<proteinExistence type="inferred from homology"/>
<dbReference type="CDD" id="cd05233">
    <property type="entry name" value="SDR_c"/>
    <property type="match status" value="1"/>
</dbReference>
<dbReference type="EC" id="1.1.1.69" evidence="4"/>
<dbReference type="AlphaFoldDB" id="A0A0D8FTQ0"/>
<keyword evidence="2 4" id="KW-0560">Oxidoreductase</keyword>
<evidence type="ECO:0000256" key="2">
    <source>
        <dbReference type="ARBA" id="ARBA00023002"/>
    </source>
</evidence>
<dbReference type="eggNOG" id="COG1028">
    <property type="taxonomic scope" value="Bacteria"/>
</dbReference>
<accession>A0A0D8FTQ0</accession>
<dbReference type="PRINTS" id="PR00080">
    <property type="entry name" value="SDRFAMILY"/>
</dbReference>
<evidence type="ECO:0000313" key="4">
    <source>
        <dbReference type="EMBL" id="KJE76658.1"/>
    </source>
</evidence>
<keyword evidence="5" id="KW-1185">Reference proteome</keyword>
<comment type="similarity">
    <text evidence="1 3">Belongs to the short-chain dehydrogenases/reductases (SDR) family.</text>
</comment>
<comment type="caution">
    <text evidence="4">The sequence shown here is derived from an EMBL/GenBank/DDBJ whole genome shotgun (WGS) entry which is preliminary data.</text>
</comment>
<dbReference type="Pfam" id="PF00106">
    <property type="entry name" value="adh_short"/>
    <property type="match status" value="1"/>
</dbReference>